<dbReference type="EMBL" id="JAUEPR010000077">
    <property type="protein sequence ID" value="KAK0467438.1"/>
    <property type="molecule type" value="Genomic_DNA"/>
</dbReference>
<dbReference type="Proteomes" id="UP001175227">
    <property type="component" value="Unassembled WGS sequence"/>
</dbReference>
<feature type="region of interest" description="Disordered" evidence="1">
    <location>
        <begin position="222"/>
        <end position="242"/>
    </location>
</feature>
<protein>
    <submittedName>
        <fullName evidence="2">Uncharacterized protein</fullName>
    </submittedName>
</protein>
<evidence type="ECO:0000313" key="2">
    <source>
        <dbReference type="EMBL" id="KAK0467438.1"/>
    </source>
</evidence>
<gene>
    <name evidence="2" type="ORF">IW261DRAFT_1426610</name>
</gene>
<sequence>MHDDSPLTQLTHQPSPAYSVDEMLEEAMRDYWPEQHHGDPDSDIQGDTMMSSPAPSPPRFTSLQKGKCRLIAAPSIEGGIVRGLDQPGAGPALNAKAGTSATYRETMGHPAGARVPNSGEPGILEESRNAHTGAVNAVKHGEEANLELKQPSHGPPVYSISHYPIRDPSPAMTTQQTARLISSLPGKHAPASATTHVMTDNEQHPSFYSLLTDATPSKQLSMGYPSDASHSRHLPAATPGPAHGMRTLQHTHQAEHDFDPIAATLFVQDQEPTVARPQRVVPTYDPNVINLPWEV</sequence>
<feature type="region of interest" description="Disordered" evidence="1">
    <location>
        <begin position="33"/>
        <end position="60"/>
    </location>
</feature>
<evidence type="ECO:0000313" key="3">
    <source>
        <dbReference type="Proteomes" id="UP001175227"/>
    </source>
</evidence>
<comment type="caution">
    <text evidence="2">The sequence shown here is derived from an EMBL/GenBank/DDBJ whole genome shotgun (WGS) entry which is preliminary data.</text>
</comment>
<feature type="compositionally biased region" description="Polar residues" evidence="1">
    <location>
        <begin position="48"/>
        <end position="60"/>
    </location>
</feature>
<proteinExistence type="predicted"/>
<evidence type="ECO:0000256" key="1">
    <source>
        <dbReference type="SAM" id="MobiDB-lite"/>
    </source>
</evidence>
<name>A0AA39NL20_9AGAR</name>
<organism evidence="2 3">
    <name type="scientific">Armillaria novae-zelandiae</name>
    <dbReference type="NCBI Taxonomy" id="153914"/>
    <lineage>
        <taxon>Eukaryota</taxon>
        <taxon>Fungi</taxon>
        <taxon>Dikarya</taxon>
        <taxon>Basidiomycota</taxon>
        <taxon>Agaricomycotina</taxon>
        <taxon>Agaricomycetes</taxon>
        <taxon>Agaricomycetidae</taxon>
        <taxon>Agaricales</taxon>
        <taxon>Marasmiineae</taxon>
        <taxon>Physalacriaceae</taxon>
        <taxon>Armillaria</taxon>
    </lineage>
</organism>
<keyword evidence="3" id="KW-1185">Reference proteome</keyword>
<accession>A0AA39NL20</accession>
<dbReference type="AlphaFoldDB" id="A0AA39NL20"/>
<reference evidence="2" key="1">
    <citation type="submission" date="2023-06" db="EMBL/GenBank/DDBJ databases">
        <authorList>
            <consortium name="Lawrence Berkeley National Laboratory"/>
            <person name="Ahrendt S."/>
            <person name="Sahu N."/>
            <person name="Indic B."/>
            <person name="Wong-Bajracharya J."/>
            <person name="Merenyi Z."/>
            <person name="Ke H.-M."/>
            <person name="Monk M."/>
            <person name="Kocsube S."/>
            <person name="Drula E."/>
            <person name="Lipzen A."/>
            <person name="Balint B."/>
            <person name="Henrissat B."/>
            <person name="Andreopoulos B."/>
            <person name="Martin F.M."/>
            <person name="Harder C.B."/>
            <person name="Rigling D."/>
            <person name="Ford K.L."/>
            <person name="Foster G.D."/>
            <person name="Pangilinan J."/>
            <person name="Papanicolaou A."/>
            <person name="Barry K."/>
            <person name="LaButti K."/>
            <person name="Viragh M."/>
            <person name="Koriabine M."/>
            <person name="Yan M."/>
            <person name="Riley R."/>
            <person name="Champramary S."/>
            <person name="Plett K.L."/>
            <person name="Tsai I.J."/>
            <person name="Slot J."/>
            <person name="Sipos G."/>
            <person name="Plett J."/>
            <person name="Nagy L.G."/>
            <person name="Grigoriev I.V."/>
        </authorList>
    </citation>
    <scope>NUCLEOTIDE SEQUENCE</scope>
    <source>
        <strain evidence="2">ICMP 16352</strain>
    </source>
</reference>